<keyword evidence="9" id="KW-0479">Metal-binding</keyword>
<evidence type="ECO:0000256" key="10">
    <source>
        <dbReference type="ARBA" id="ARBA00022801"/>
    </source>
</evidence>
<dbReference type="NCBIfam" id="TIGR03178">
    <property type="entry name" value="allantoinase"/>
    <property type="match status" value="1"/>
</dbReference>
<evidence type="ECO:0000256" key="11">
    <source>
        <dbReference type="ARBA" id="ARBA00022833"/>
    </source>
</evidence>
<dbReference type="EMBL" id="QEIN01000185">
    <property type="protein sequence ID" value="RCV53696.1"/>
    <property type="molecule type" value="Genomic_DNA"/>
</dbReference>
<gene>
    <name evidence="13" type="primary">allB</name>
    <name evidence="13" type="ORF">DEF24_20285</name>
</gene>
<dbReference type="GO" id="GO:0008270">
    <property type="term" value="F:zinc ion binding"/>
    <property type="evidence" value="ECO:0007669"/>
    <property type="project" value="InterPro"/>
</dbReference>
<keyword evidence="14" id="KW-1185">Reference proteome</keyword>
<dbReference type="GO" id="GO:0050897">
    <property type="term" value="F:cobalt ion binding"/>
    <property type="evidence" value="ECO:0007669"/>
    <property type="project" value="InterPro"/>
</dbReference>
<evidence type="ECO:0000313" key="14">
    <source>
        <dbReference type="Proteomes" id="UP000253318"/>
    </source>
</evidence>
<evidence type="ECO:0000256" key="4">
    <source>
        <dbReference type="ARBA" id="ARBA00010286"/>
    </source>
</evidence>
<dbReference type="InterPro" id="IPR032466">
    <property type="entry name" value="Metal_Hydrolase"/>
</dbReference>
<comment type="similarity">
    <text evidence="5">Belongs to the metallo-dependent hydrolases superfamily. Allantoinase family.</text>
</comment>
<dbReference type="SUPFAM" id="SSF51556">
    <property type="entry name" value="Metallo-dependent hydrolases"/>
    <property type="match status" value="1"/>
</dbReference>
<dbReference type="GO" id="GO:0005737">
    <property type="term" value="C:cytoplasm"/>
    <property type="evidence" value="ECO:0007669"/>
    <property type="project" value="TreeGrafter"/>
</dbReference>
<proteinExistence type="inferred from homology"/>
<evidence type="ECO:0000256" key="5">
    <source>
        <dbReference type="ARBA" id="ARBA00010368"/>
    </source>
</evidence>
<dbReference type="InterPro" id="IPR002195">
    <property type="entry name" value="Dihydroorotase_CS"/>
</dbReference>
<dbReference type="FunFam" id="3.20.20.140:FF:000032">
    <property type="entry name" value="Allantoinase Dal1"/>
    <property type="match status" value="1"/>
</dbReference>
<evidence type="ECO:0000256" key="9">
    <source>
        <dbReference type="ARBA" id="ARBA00022723"/>
    </source>
</evidence>
<keyword evidence="11" id="KW-0862">Zinc</keyword>
<dbReference type="PANTHER" id="PTHR43668:SF2">
    <property type="entry name" value="ALLANTOINASE"/>
    <property type="match status" value="1"/>
</dbReference>
<dbReference type="Gene3D" id="3.20.20.140">
    <property type="entry name" value="Metal-dependent hydrolases"/>
    <property type="match status" value="1"/>
</dbReference>
<comment type="subunit">
    <text evidence="6">Homotetramer.</text>
</comment>
<accession>A0A368T1F1</accession>
<dbReference type="EC" id="3.5.2.5" evidence="7"/>
<evidence type="ECO:0000256" key="7">
    <source>
        <dbReference type="ARBA" id="ARBA00012863"/>
    </source>
</evidence>
<comment type="pathway">
    <text evidence="3">Nitrogen metabolism; (S)-allantoin degradation; allantoate from (S)-allantoin: step 1/1.</text>
</comment>
<dbReference type="RefSeq" id="WP_114398463.1">
    <property type="nucleotide sequence ID" value="NZ_QEIM01000074.1"/>
</dbReference>
<dbReference type="GO" id="GO:0004038">
    <property type="term" value="F:allantoinase activity"/>
    <property type="evidence" value="ECO:0007669"/>
    <property type="project" value="UniProtKB-EC"/>
</dbReference>
<evidence type="ECO:0000313" key="13">
    <source>
        <dbReference type="EMBL" id="RCV53696.1"/>
    </source>
</evidence>
<dbReference type="PANTHER" id="PTHR43668">
    <property type="entry name" value="ALLANTOINASE"/>
    <property type="match status" value="1"/>
</dbReference>
<evidence type="ECO:0000256" key="1">
    <source>
        <dbReference type="ARBA" id="ARBA00001947"/>
    </source>
</evidence>
<feature type="domain" description="Amidohydrolase-related" evidence="12">
    <location>
        <begin position="64"/>
        <end position="142"/>
    </location>
</feature>
<comment type="function">
    <text evidence="2">Catalyzes the reversible cyclization of carbamoyl aspartate to dihydroorotate.</text>
</comment>
<dbReference type="GO" id="GO:0000256">
    <property type="term" value="P:allantoin catabolic process"/>
    <property type="evidence" value="ECO:0007669"/>
    <property type="project" value="InterPro"/>
</dbReference>
<comment type="similarity">
    <text evidence="4">Belongs to the metallo-dependent hydrolases superfamily. DHOase family. Class I DHOase subfamily.</text>
</comment>
<dbReference type="Proteomes" id="UP000253318">
    <property type="component" value="Unassembled WGS sequence"/>
</dbReference>
<dbReference type="PROSITE" id="PS00482">
    <property type="entry name" value="DIHYDROOROTASE_1"/>
    <property type="match status" value="1"/>
</dbReference>
<evidence type="ECO:0000256" key="8">
    <source>
        <dbReference type="ARBA" id="ARBA00022631"/>
    </source>
</evidence>
<protein>
    <recommendedName>
        <fullName evidence="7">allantoinase</fullName>
        <ecNumber evidence="7">3.5.2.5</ecNumber>
    </recommendedName>
</protein>
<dbReference type="OrthoDB" id="9803027at2"/>
<evidence type="ECO:0000256" key="2">
    <source>
        <dbReference type="ARBA" id="ARBA00002368"/>
    </source>
</evidence>
<dbReference type="InterPro" id="IPR017593">
    <property type="entry name" value="Allantoinase"/>
</dbReference>
<dbReference type="SUPFAM" id="SSF51338">
    <property type="entry name" value="Composite domain of metallo-dependent hydrolases"/>
    <property type="match status" value="1"/>
</dbReference>
<reference evidence="13 14" key="1">
    <citation type="submission" date="2018-04" db="EMBL/GenBank/DDBJ databases">
        <title>Novel actinobacteria from marine sediment.</title>
        <authorList>
            <person name="Ng Z.Y."/>
            <person name="Tan G.Y.A."/>
        </authorList>
    </citation>
    <scope>NUCLEOTIDE SEQUENCE [LARGE SCALE GENOMIC DNA]</scope>
    <source>
        <strain evidence="13 14">TPS81</strain>
    </source>
</reference>
<dbReference type="AlphaFoldDB" id="A0A368T1F1"/>
<feature type="domain" description="Amidohydrolase-related" evidence="12">
    <location>
        <begin position="241"/>
        <end position="445"/>
    </location>
</feature>
<dbReference type="InterPro" id="IPR050138">
    <property type="entry name" value="DHOase/Allantoinase_Hydrolase"/>
</dbReference>
<organism evidence="13 14">
    <name type="scientific">Marinitenerispora sediminis</name>
    <dbReference type="NCBI Taxonomy" id="1931232"/>
    <lineage>
        <taxon>Bacteria</taxon>
        <taxon>Bacillati</taxon>
        <taxon>Actinomycetota</taxon>
        <taxon>Actinomycetes</taxon>
        <taxon>Streptosporangiales</taxon>
        <taxon>Nocardiopsidaceae</taxon>
        <taxon>Marinitenerispora</taxon>
    </lineage>
</organism>
<comment type="caution">
    <text evidence="13">The sequence shown here is derived from an EMBL/GenBank/DDBJ whole genome shotgun (WGS) entry which is preliminary data.</text>
</comment>
<evidence type="ECO:0000256" key="3">
    <source>
        <dbReference type="ARBA" id="ARBA00004968"/>
    </source>
</evidence>
<evidence type="ECO:0000259" key="12">
    <source>
        <dbReference type="Pfam" id="PF01979"/>
    </source>
</evidence>
<keyword evidence="8" id="KW-0659">Purine metabolism</keyword>
<evidence type="ECO:0000256" key="6">
    <source>
        <dbReference type="ARBA" id="ARBA00011881"/>
    </source>
</evidence>
<dbReference type="Pfam" id="PF01979">
    <property type="entry name" value="Amidohydro_1"/>
    <property type="match status" value="2"/>
</dbReference>
<dbReference type="InterPro" id="IPR011059">
    <property type="entry name" value="Metal-dep_hydrolase_composite"/>
</dbReference>
<sequence>MEVADMATADPTEYDLVIRAPRALTPGAERAVAIGVRGGVIAAVAGIDADLGAAREERIAADEVLLPGLVDSHVHVNEPGRTEWEGFATATAAAAAGGVTTIVDMPLNSVPPTTTVPGLAAKRDAARGRVAVDVGFWGGAVPENSAPGTTGELAALHEAGVFGFKAFLSPSGVPEFGHLGSAEFDSAAAAVGAFGGLLIVHAEDPDVLAAAPQPSGRRYADFLASRPDAAEHAAIARVIATARRTGTRVHLLHLSSATALPLVAEARADGVPLTVETCPHYLTITAEQVPSGGTQFKCCPPIRSAANRDALWQALREGTIDCVVSDHSPSTADLKRFDTGDFAAAWGGVSSLQLGFAAIWTEASERGFGLADVVRWMAQRPAEIAGVPRKGRLAVGYDADFAVVAPEETFRVDVRRLRHRNPVSPYDGRELRGAVRQTWLRGERVDPAEPRGRLLSRP</sequence>
<name>A0A368T1F1_9ACTN</name>
<comment type="cofactor">
    <cofactor evidence="1">
        <name>Zn(2+)</name>
        <dbReference type="ChEBI" id="CHEBI:29105"/>
    </cofactor>
</comment>
<dbReference type="GO" id="GO:0006145">
    <property type="term" value="P:purine nucleobase catabolic process"/>
    <property type="evidence" value="ECO:0007669"/>
    <property type="project" value="TreeGrafter"/>
</dbReference>
<dbReference type="InterPro" id="IPR006680">
    <property type="entry name" value="Amidohydro-rel"/>
</dbReference>
<keyword evidence="10" id="KW-0378">Hydrolase</keyword>